<feature type="compositionally biased region" description="Gly residues" evidence="1">
    <location>
        <begin position="139"/>
        <end position="150"/>
    </location>
</feature>
<name>A0A1I7U6P8_9PELO</name>
<organism evidence="2 3">
    <name type="scientific">Caenorhabditis tropicalis</name>
    <dbReference type="NCBI Taxonomy" id="1561998"/>
    <lineage>
        <taxon>Eukaryota</taxon>
        <taxon>Metazoa</taxon>
        <taxon>Ecdysozoa</taxon>
        <taxon>Nematoda</taxon>
        <taxon>Chromadorea</taxon>
        <taxon>Rhabditida</taxon>
        <taxon>Rhabditina</taxon>
        <taxon>Rhabditomorpha</taxon>
        <taxon>Rhabditoidea</taxon>
        <taxon>Rhabditidae</taxon>
        <taxon>Peloderinae</taxon>
        <taxon>Caenorhabditis</taxon>
    </lineage>
</organism>
<feature type="compositionally biased region" description="Polar residues" evidence="1">
    <location>
        <begin position="14"/>
        <end position="32"/>
    </location>
</feature>
<feature type="region of interest" description="Disordered" evidence="1">
    <location>
        <begin position="1"/>
        <end position="150"/>
    </location>
</feature>
<reference evidence="3" key="1">
    <citation type="submission" date="2016-11" db="UniProtKB">
        <authorList>
            <consortium name="WormBaseParasite"/>
        </authorList>
    </citation>
    <scope>IDENTIFICATION</scope>
</reference>
<evidence type="ECO:0000313" key="3">
    <source>
        <dbReference type="WBParaSite" id="Csp11.Scaffold629.g15411.t1"/>
    </source>
</evidence>
<feature type="compositionally biased region" description="Pro residues" evidence="1">
    <location>
        <begin position="82"/>
        <end position="94"/>
    </location>
</feature>
<dbReference type="Proteomes" id="UP000095282">
    <property type="component" value="Unplaced"/>
</dbReference>
<sequence length="150" mass="17190">MATATKKPKDKTWRQQQPTQYGIQSNQQQNFSVDLGIDRPWRDASKNDDWFSDSASLPWHRAQDTPFGKVPIQDNFGMRNPSPMPPQRYQPPPQQSYQQFYGNQRQGNFYAPRDFSPPQQHQPHMYSPAPPFGYSGPPNNGGGGPRSFYS</sequence>
<evidence type="ECO:0000313" key="2">
    <source>
        <dbReference type="Proteomes" id="UP000095282"/>
    </source>
</evidence>
<dbReference type="WBParaSite" id="Csp11.Scaffold629.g15411.t1">
    <property type="protein sequence ID" value="Csp11.Scaffold629.g15411.t1"/>
    <property type="gene ID" value="Csp11.Scaffold629.g15411"/>
</dbReference>
<keyword evidence="2" id="KW-1185">Reference proteome</keyword>
<accession>A0A1I7U6P8</accession>
<feature type="compositionally biased region" description="Basic and acidic residues" evidence="1">
    <location>
        <begin position="36"/>
        <end position="49"/>
    </location>
</feature>
<dbReference type="eggNOG" id="ENOG502TGSV">
    <property type="taxonomic scope" value="Eukaryota"/>
</dbReference>
<dbReference type="AlphaFoldDB" id="A0A1I7U6P8"/>
<evidence type="ECO:0000256" key="1">
    <source>
        <dbReference type="SAM" id="MobiDB-lite"/>
    </source>
</evidence>
<protein>
    <submittedName>
        <fullName evidence="3">Uncharacterized protein</fullName>
    </submittedName>
</protein>
<proteinExistence type="predicted"/>